<keyword evidence="1" id="KW-1133">Transmembrane helix</keyword>
<keyword evidence="1" id="KW-0812">Transmembrane</keyword>
<proteinExistence type="predicted"/>
<keyword evidence="3" id="KW-1185">Reference proteome</keyword>
<dbReference type="AlphaFoldDB" id="A0A9Q5GKI5"/>
<evidence type="ECO:0000256" key="1">
    <source>
        <dbReference type="SAM" id="Phobius"/>
    </source>
</evidence>
<reference evidence="2" key="1">
    <citation type="submission" date="2020-05" db="EMBL/GenBank/DDBJ databases">
        <title>Chitinophaga laudate sp. nov., isolated from a tropical peat swamp.</title>
        <authorList>
            <person name="Goh C.B.S."/>
            <person name="Lee M.S."/>
            <person name="Parimannan S."/>
            <person name="Pasbakhsh P."/>
            <person name="Yule C.M."/>
            <person name="Rajandas H."/>
            <person name="Loke S."/>
            <person name="Croft L."/>
            <person name="Tan J.B.L."/>
        </authorList>
    </citation>
    <scope>NUCLEOTIDE SEQUENCE</scope>
    <source>
        <strain evidence="2">Mgbs1</strain>
    </source>
</reference>
<feature type="transmembrane region" description="Helical" evidence="1">
    <location>
        <begin position="71"/>
        <end position="94"/>
    </location>
</feature>
<dbReference type="EMBL" id="RIAR02000001">
    <property type="protein sequence ID" value="NSL86270.1"/>
    <property type="molecule type" value="Genomic_DNA"/>
</dbReference>
<protein>
    <submittedName>
        <fullName evidence="2">Uncharacterized protein</fullName>
    </submittedName>
</protein>
<feature type="transmembrane region" description="Helical" evidence="1">
    <location>
        <begin position="12"/>
        <end position="38"/>
    </location>
</feature>
<feature type="transmembrane region" description="Helical" evidence="1">
    <location>
        <begin position="44"/>
        <end position="64"/>
    </location>
</feature>
<name>A0A9Q5GKI5_9BACT</name>
<feature type="transmembrane region" description="Helical" evidence="1">
    <location>
        <begin position="100"/>
        <end position="119"/>
    </location>
</feature>
<accession>A0A9Q5GKI5</accession>
<evidence type="ECO:0000313" key="2">
    <source>
        <dbReference type="EMBL" id="NSL86270.1"/>
    </source>
</evidence>
<gene>
    <name evidence="2" type="ORF">ECE50_005490</name>
</gene>
<sequence length="126" mass="13985">MIRSELSRLKGILRADYLLGCGTGIIGLCLSGVLTGFLGLPVSFILIVSAVTLLYGLVALFLALQQEPYPWLLNVLVMANWIWTLISVVLLILYFREATVFGKVFLVLQIIVVGMLAWLEGKFVRK</sequence>
<keyword evidence="1" id="KW-0472">Membrane</keyword>
<organism evidence="2 3">
    <name type="scientific">Chitinophaga solisilvae</name>
    <dbReference type="NCBI Taxonomy" id="1233460"/>
    <lineage>
        <taxon>Bacteria</taxon>
        <taxon>Pseudomonadati</taxon>
        <taxon>Bacteroidota</taxon>
        <taxon>Chitinophagia</taxon>
        <taxon>Chitinophagales</taxon>
        <taxon>Chitinophagaceae</taxon>
        <taxon>Chitinophaga</taxon>
    </lineage>
</organism>
<dbReference type="Proteomes" id="UP000281028">
    <property type="component" value="Unassembled WGS sequence"/>
</dbReference>
<evidence type="ECO:0000313" key="3">
    <source>
        <dbReference type="Proteomes" id="UP000281028"/>
    </source>
</evidence>
<comment type="caution">
    <text evidence="2">The sequence shown here is derived from an EMBL/GenBank/DDBJ whole genome shotgun (WGS) entry which is preliminary data.</text>
</comment>
<dbReference type="OrthoDB" id="671388at2"/>